<dbReference type="PROSITE" id="PS00463">
    <property type="entry name" value="ZN2_CY6_FUNGAL_1"/>
    <property type="match status" value="1"/>
</dbReference>
<feature type="region of interest" description="Disordered" evidence="5">
    <location>
        <begin position="74"/>
        <end position="95"/>
    </location>
</feature>
<dbReference type="GO" id="GO:0000981">
    <property type="term" value="F:DNA-binding transcription factor activity, RNA polymerase II-specific"/>
    <property type="evidence" value="ECO:0007669"/>
    <property type="project" value="InterPro"/>
</dbReference>
<evidence type="ECO:0000313" key="8">
    <source>
        <dbReference type="Proteomes" id="UP000694255"/>
    </source>
</evidence>
<keyword evidence="2" id="KW-0805">Transcription regulation</keyword>
<evidence type="ECO:0000259" key="6">
    <source>
        <dbReference type="PROSITE" id="PS50048"/>
    </source>
</evidence>
<dbReference type="PROSITE" id="PS50048">
    <property type="entry name" value="ZN2_CY6_FUNGAL_2"/>
    <property type="match status" value="1"/>
</dbReference>
<dbReference type="Proteomes" id="UP000694255">
    <property type="component" value="Unassembled WGS sequence"/>
</dbReference>
<organism evidence="7 8">
    <name type="scientific">[Candida] subhashii</name>
    <dbReference type="NCBI Taxonomy" id="561895"/>
    <lineage>
        <taxon>Eukaryota</taxon>
        <taxon>Fungi</taxon>
        <taxon>Dikarya</taxon>
        <taxon>Ascomycota</taxon>
        <taxon>Saccharomycotina</taxon>
        <taxon>Pichiomycetes</taxon>
        <taxon>Debaryomycetaceae</taxon>
        <taxon>Spathaspora</taxon>
    </lineage>
</organism>
<comment type="caution">
    <text evidence="7">The sequence shown here is derived from an EMBL/GenBank/DDBJ whole genome shotgun (WGS) entry which is preliminary data.</text>
</comment>
<keyword evidence="4" id="KW-0539">Nucleus</keyword>
<dbReference type="InterPro" id="IPR050797">
    <property type="entry name" value="Carb_Metab_Trans_Reg"/>
</dbReference>
<dbReference type="PANTHER" id="PTHR31668">
    <property type="entry name" value="GLUCOSE TRANSPORT TRANSCRIPTION REGULATOR RGT1-RELATED-RELATED"/>
    <property type="match status" value="1"/>
</dbReference>
<feature type="compositionally biased region" description="Basic residues" evidence="5">
    <location>
        <begin position="141"/>
        <end position="157"/>
    </location>
</feature>
<keyword evidence="3" id="KW-0804">Transcription</keyword>
<reference evidence="7 8" key="1">
    <citation type="journal article" date="2021" name="DNA Res.">
        <title>Genome analysis of Candida subhashii reveals its hybrid nature and dual mitochondrial genome conformations.</title>
        <authorList>
            <person name="Mixao V."/>
            <person name="Hegedusova E."/>
            <person name="Saus E."/>
            <person name="Pryszcz L.P."/>
            <person name="Cillingova A."/>
            <person name="Nosek J."/>
            <person name="Gabaldon T."/>
        </authorList>
    </citation>
    <scope>NUCLEOTIDE SEQUENCE [LARGE SCALE GENOMIC DNA]</scope>
    <source>
        <strain evidence="7 8">CBS 10753</strain>
    </source>
</reference>
<dbReference type="GO" id="GO:0008270">
    <property type="term" value="F:zinc ion binding"/>
    <property type="evidence" value="ECO:0007669"/>
    <property type="project" value="InterPro"/>
</dbReference>
<dbReference type="AlphaFoldDB" id="A0A8J5QKD0"/>
<keyword evidence="1" id="KW-0862">Zinc</keyword>
<evidence type="ECO:0000256" key="5">
    <source>
        <dbReference type="SAM" id="MobiDB-lite"/>
    </source>
</evidence>
<evidence type="ECO:0000256" key="3">
    <source>
        <dbReference type="ARBA" id="ARBA00023163"/>
    </source>
</evidence>
<dbReference type="EMBL" id="JAGSYN010000021">
    <property type="protein sequence ID" value="KAG7666306.1"/>
    <property type="molecule type" value="Genomic_DNA"/>
</dbReference>
<dbReference type="InterPro" id="IPR001138">
    <property type="entry name" value="Zn2Cys6_DnaBD"/>
</dbReference>
<accession>A0A8J5QKD0</accession>
<feature type="compositionally biased region" description="Low complexity" evidence="5">
    <location>
        <begin position="115"/>
        <end position="138"/>
    </location>
</feature>
<sequence length="401" mass="44645">MSDLLTYSIMYNSGSTTNTTTTTGMKHQQQPFSLPPLSPPTLRQLPPIQHQHIQQPQIVLPPIIPSNYTTSKPMPTMSVSGSGSTTPQRLTESNLTSHHHGLGLLTSAMMNIEQPPSLTSSSSCSSIASLSSPSSPEMSHAHHHSHSNSHHQKRRQRLGPSCDSCRLRKVKCNAEIIILSKDVKPNLVYGWFPHLNQQQMDNLLGGQLVNLIEDGGSYNLIISHDKLIKFKSCNSCKAKQLPCCFSKGFTKEDIMNHKKHSTTPISSNVQLATPTSTLASPVAITNTSYYSSPKKTTNNKIIKKKVLKLKPIQPITTTTFPKQEEVKIIEQLNLQQQKQGFSMQIQEQQPFQDQQNINSTSRKSSCVLCRKRKVKCVFNASLNRCEGCNKKNNTCVFDNQK</sequence>
<evidence type="ECO:0000256" key="4">
    <source>
        <dbReference type="ARBA" id="ARBA00023242"/>
    </source>
</evidence>
<evidence type="ECO:0000256" key="2">
    <source>
        <dbReference type="ARBA" id="ARBA00023015"/>
    </source>
</evidence>
<feature type="region of interest" description="Disordered" evidence="5">
    <location>
        <begin position="114"/>
        <end position="160"/>
    </location>
</feature>
<dbReference type="GeneID" id="73466962"/>
<protein>
    <submittedName>
        <fullName evidence="7">SUT1</fullName>
    </submittedName>
</protein>
<feature type="domain" description="Zn(2)-C6 fungal-type" evidence="6">
    <location>
        <begin position="365"/>
        <end position="397"/>
    </location>
</feature>
<keyword evidence="8" id="KW-1185">Reference proteome</keyword>
<gene>
    <name evidence="7" type="ORF">J8A68_000161</name>
</gene>
<feature type="compositionally biased region" description="Polar residues" evidence="5">
    <location>
        <begin position="74"/>
        <end position="94"/>
    </location>
</feature>
<dbReference type="CDD" id="cd00067">
    <property type="entry name" value="GAL4"/>
    <property type="match status" value="1"/>
</dbReference>
<dbReference type="OrthoDB" id="4036575at2759"/>
<name>A0A8J5QKD0_9ASCO</name>
<dbReference type="RefSeq" id="XP_049266534.1">
    <property type="nucleotide sequence ID" value="XM_049405221.1"/>
</dbReference>
<proteinExistence type="predicted"/>
<evidence type="ECO:0000313" key="7">
    <source>
        <dbReference type="EMBL" id="KAG7666306.1"/>
    </source>
</evidence>
<evidence type="ECO:0000256" key="1">
    <source>
        <dbReference type="ARBA" id="ARBA00022833"/>
    </source>
</evidence>